<reference evidence="1 2" key="1">
    <citation type="submission" date="2016-07" db="EMBL/GenBank/DDBJ databases">
        <title>Draft genome sequence of Prauserella muralis DSM 45305, isolated from a mould-covered wall in an indoor environment.</title>
        <authorList>
            <person name="Ruckert C."/>
            <person name="Albersmeier A."/>
            <person name="Jiang C.-L."/>
            <person name="Jiang Y."/>
            <person name="Kalinowski J."/>
            <person name="Schneider O."/>
            <person name="Winkler A."/>
            <person name="Zotchev S.B."/>
        </authorList>
    </citation>
    <scope>NUCLEOTIDE SEQUENCE [LARGE SCALE GENOMIC DNA]</scope>
    <source>
        <strain evidence="1 2">DSM 45305</strain>
        <plasmid evidence="2">ppmurdsm45305</plasmid>
    </source>
</reference>
<protein>
    <submittedName>
        <fullName evidence="1">Uncharacterized protein</fullName>
    </submittedName>
</protein>
<dbReference type="Proteomes" id="UP000249915">
    <property type="component" value="Plasmid pPmurDSM45305"/>
</dbReference>
<accession>A0A2V4ABY0</accession>
<organism evidence="1 2">
    <name type="scientific">Prauserella muralis</name>
    <dbReference type="NCBI Taxonomy" id="588067"/>
    <lineage>
        <taxon>Bacteria</taxon>
        <taxon>Bacillati</taxon>
        <taxon>Actinomycetota</taxon>
        <taxon>Actinomycetes</taxon>
        <taxon>Pseudonocardiales</taxon>
        <taxon>Pseudonocardiaceae</taxon>
        <taxon>Prauserella</taxon>
    </lineage>
</organism>
<name>A0A2V4ABY0_9PSEU</name>
<evidence type="ECO:0000313" key="1">
    <source>
        <dbReference type="EMBL" id="PXY16616.1"/>
    </source>
</evidence>
<keyword evidence="1" id="KW-0614">Plasmid</keyword>
<proteinExistence type="predicted"/>
<keyword evidence="2" id="KW-1185">Reference proteome</keyword>
<geneLocation type="plasmid" evidence="2">
    <name>ppmurdsm45305</name>
</geneLocation>
<dbReference type="AlphaFoldDB" id="A0A2V4ABY0"/>
<dbReference type="EMBL" id="MASW01000024">
    <property type="protein sequence ID" value="PXY16616.1"/>
    <property type="molecule type" value="Genomic_DNA"/>
</dbReference>
<sequence>MPFWGVAAAAAYALVLLLILACAAYSAIFDRDRDRRKDAYRVFRLVVSAGGTTALVGKMLDLPII</sequence>
<gene>
    <name evidence="1" type="ORF">BAY60_36105</name>
</gene>
<evidence type="ECO:0000313" key="2">
    <source>
        <dbReference type="Proteomes" id="UP000249915"/>
    </source>
</evidence>
<comment type="caution">
    <text evidence="1">The sequence shown here is derived from an EMBL/GenBank/DDBJ whole genome shotgun (WGS) entry which is preliminary data.</text>
</comment>